<organism evidence="8 9">
    <name type="scientific">Acinetobacter boissieri</name>
    <dbReference type="NCBI Taxonomy" id="1219383"/>
    <lineage>
        <taxon>Bacteria</taxon>
        <taxon>Pseudomonadati</taxon>
        <taxon>Pseudomonadota</taxon>
        <taxon>Gammaproteobacteria</taxon>
        <taxon>Moraxellales</taxon>
        <taxon>Moraxellaceae</taxon>
        <taxon>Acinetobacter</taxon>
    </lineage>
</organism>
<feature type="compositionally biased region" description="Low complexity" evidence="5">
    <location>
        <begin position="202"/>
        <end position="221"/>
    </location>
</feature>
<proteinExistence type="predicted"/>
<evidence type="ECO:0000259" key="7">
    <source>
        <dbReference type="PROSITE" id="PS51123"/>
    </source>
</evidence>
<keyword evidence="2 4" id="KW-0472">Membrane</keyword>
<dbReference type="PANTHER" id="PTHR30329:SF21">
    <property type="entry name" value="LIPOPROTEIN YIAD-RELATED"/>
    <property type="match status" value="1"/>
</dbReference>
<dbReference type="Gene3D" id="3.30.1330.60">
    <property type="entry name" value="OmpA-like domain"/>
    <property type="match status" value="1"/>
</dbReference>
<keyword evidence="6" id="KW-1133">Transmembrane helix</keyword>
<evidence type="ECO:0000256" key="1">
    <source>
        <dbReference type="ARBA" id="ARBA00004442"/>
    </source>
</evidence>
<keyword evidence="6" id="KW-0812">Transmembrane</keyword>
<keyword evidence="3" id="KW-0998">Cell outer membrane</keyword>
<dbReference type="OrthoDB" id="9782229at2"/>
<dbReference type="PRINTS" id="PR01021">
    <property type="entry name" value="OMPADOMAIN"/>
</dbReference>
<accession>A0A1G6KAD2</accession>
<dbReference type="AlphaFoldDB" id="A0A1G6KAD2"/>
<dbReference type="CDD" id="cd07185">
    <property type="entry name" value="OmpA_C-like"/>
    <property type="match status" value="1"/>
</dbReference>
<dbReference type="InterPro" id="IPR006665">
    <property type="entry name" value="OmpA-like"/>
</dbReference>
<dbReference type="PANTHER" id="PTHR30329">
    <property type="entry name" value="STATOR ELEMENT OF FLAGELLAR MOTOR COMPLEX"/>
    <property type="match status" value="1"/>
</dbReference>
<evidence type="ECO:0000313" key="8">
    <source>
        <dbReference type="EMBL" id="SDC27276.1"/>
    </source>
</evidence>
<comment type="subcellular location">
    <subcellularLocation>
        <location evidence="1">Cell outer membrane</location>
    </subcellularLocation>
</comment>
<dbReference type="RefSeq" id="WP_092750021.1">
    <property type="nucleotide sequence ID" value="NZ_FMYL01000015.1"/>
</dbReference>
<evidence type="ECO:0000313" key="9">
    <source>
        <dbReference type="Proteomes" id="UP000242501"/>
    </source>
</evidence>
<dbReference type="InterPro" id="IPR006664">
    <property type="entry name" value="OMP_bac"/>
</dbReference>
<feature type="transmembrane region" description="Helical" evidence="6">
    <location>
        <begin position="172"/>
        <end position="189"/>
    </location>
</feature>
<evidence type="ECO:0000256" key="5">
    <source>
        <dbReference type="SAM" id="MobiDB-lite"/>
    </source>
</evidence>
<evidence type="ECO:0000256" key="6">
    <source>
        <dbReference type="SAM" id="Phobius"/>
    </source>
</evidence>
<dbReference type="InterPro" id="IPR050330">
    <property type="entry name" value="Bact_OuterMem_StrucFunc"/>
</dbReference>
<dbReference type="GO" id="GO:0009279">
    <property type="term" value="C:cell outer membrane"/>
    <property type="evidence" value="ECO:0007669"/>
    <property type="project" value="UniProtKB-SubCell"/>
</dbReference>
<dbReference type="PROSITE" id="PS01068">
    <property type="entry name" value="OMPA_1"/>
    <property type="match status" value="1"/>
</dbReference>
<feature type="domain" description="OmpA-like" evidence="7">
    <location>
        <begin position="371"/>
        <end position="488"/>
    </location>
</feature>
<protein>
    <submittedName>
        <fullName evidence="8">Outer membrane protein OmpA</fullName>
    </submittedName>
</protein>
<feature type="region of interest" description="Disordered" evidence="5">
    <location>
        <begin position="198"/>
        <end position="223"/>
    </location>
</feature>
<name>A0A1G6KAD2_9GAMM</name>
<dbReference type="Pfam" id="PF00691">
    <property type="entry name" value="OmpA"/>
    <property type="match status" value="1"/>
</dbReference>
<dbReference type="Proteomes" id="UP000242501">
    <property type="component" value="Unassembled WGS sequence"/>
</dbReference>
<keyword evidence="9" id="KW-1185">Reference proteome</keyword>
<reference evidence="9" key="1">
    <citation type="submission" date="2016-09" db="EMBL/GenBank/DDBJ databases">
        <authorList>
            <person name="Varghese N."/>
            <person name="Submissions S."/>
        </authorList>
    </citation>
    <scope>NUCLEOTIDE SEQUENCE [LARGE SCALE GENOMIC DNA]</scope>
    <source>
        <strain evidence="9">ANC 4422</strain>
    </source>
</reference>
<gene>
    <name evidence="8" type="ORF">SAMN05421733_11519</name>
</gene>
<dbReference type="InterPro" id="IPR006690">
    <property type="entry name" value="OMPA-like_CS"/>
</dbReference>
<evidence type="ECO:0000256" key="4">
    <source>
        <dbReference type="PROSITE-ProRule" id="PRU00473"/>
    </source>
</evidence>
<evidence type="ECO:0000256" key="2">
    <source>
        <dbReference type="ARBA" id="ARBA00023136"/>
    </source>
</evidence>
<dbReference type="EMBL" id="FMYL01000015">
    <property type="protein sequence ID" value="SDC27276.1"/>
    <property type="molecule type" value="Genomic_DNA"/>
</dbReference>
<sequence>MSISPIELLKEKVTPQIVSDQQLEVDADKKASLLAQFYPILLSLLHKFPDRVDSILANKDKALASLFADDAPITKQLIHRFASHHSLPDETVISLLDQSVAPSVEAIREEVGIHGIQGYLSQHLKGIASAFPAWASGLLSELGLGAVLGSESKSQHVYVQKKDKPVSVFRKILPILALIILAILVFFGLKSCQKPNEPAMTAPSASDVASSPSASMSPSASEVKSTTPAHFTFASGKTNTSPTCLAHVGDDSLATTIKSSIQKVFGKVGENCNVMADTAYANDLQGTTHLEAILTAIHKVPNASFEWKGNQLVVNAPDKAALKGLVDEIKSIAPDLEVTPAVALDEEQSVNKSIEDSKNALAGLGQQAKPEDIAKALNLQIINFPTASRELPARNKEILDQAATLLKEAPHVKLIAEGYTDSTGNAEVNKKLSQRRAQSVVDYLVAKGVSTDRLQAVGYGAENPVAENETEEGRFKNRRIEFKVVDTANGQTEVVKGQ</sequence>
<dbReference type="InterPro" id="IPR036737">
    <property type="entry name" value="OmpA-like_sf"/>
</dbReference>
<dbReference type="PROSITE" id="PS51123">
    <property type="entry name" value="OMPA_2"/>
    <property type="match status" value="1"/>
</dbReference>
<evidence type="ECO:0000256" key="3">
    <source>
        <dbReference type="ARBA" id="ARBA00023237"/>
    </source>
</evidence>
<dbReference type="STRING" id="1219383.SAMN05421733_11519"/>
<dbReference type="SUPFAM" id="SSF103088">
    <property type="entry name" value="OmpA-like"/>
    <property type="match status" value="1"/>
</dbReference>